<reference evidence="3 4" key="1">
    <citation type="submission" date="2024-10" db="EMBL/GenBank/DDBJ databases">
        <title>Updated reference genomes for cyclostephanoid diatoms.</title>
        <authorList>
            <person name="Roberts W.R."/>
            <person name="Alverson A.J."/>
        </authorList>
    </citation>
    <scope>NUCLEOTIDE SEQUENCE [LARGE SCALE GENOMIC DNA]</scope>
    <source>
        <strain evidence="3 4">AJA010-31</strain>
    </source>
</reference>
<evidence type="ECO:0000256" key="1">
    <source>
        <dbReference type="RuleBase" id="RU003682"/>
    </source>
</evidence>
<dbReference type="AlphaFoldDB" id="A0ABD3NL42"/>
<dbReference type="GO" id="GO:0046872">
    <property type="term" value="F:metal ion binding"/>
    <property type="evidence" value="ECO:0007669"/>
    <property type="project" value="UniProtKB-KW"/>
</dbReference>
<evidence type="ECO:0000313" key="3">
    <source>
        <dbReference type="EMBL" id="KAL3776620.1"/>
    </source>
</evidence>
<dbReference type="EMBL" id="JALLPJ020001090">
    <property type="protein sequence ID" value="KAL3776620.1"/>
    <property type="molecule type" value="Genomic_DNA"/>
</dbReference>
<dbReference type="PANTHER" id="PTHR47990">
    <property type="entry name" value="2-OXOGLUTARATE (2OG) AND FE(II)-DEPENDENT OXYGENASE SUPERFAMILY PROTEIN-RELATED"/>
    <property type="match status" value="1"/>
</dbReference>
<keyword evidence="4" id="KW-1185">Reference proteome</keyword>
<keyword evidence="1" id="KW-0560">Oxidoreductase</keyword>
<dbReference type="SUPFAM" id="SSF51197">
    <property type="entry name" value="Clavaminate synthase-like"/>
    <property type="match status" value="1"/>
</dbReference>
<dbReference type="Pfam" id="PF03171">
    <property type="entry name" value="2OG-FeII_Oxy"/>
    <property type="match status" value="1"/>
</dbReference>
<dbReference type="Gene3D" id="2.60.120.330">
    <property type="entry name" value="B-lactam Antibiotic, Isopenicillin N Synthase, Chain"/>
    <property type="match status" value="1"/>
</dbReference>
<dbReference type="InterPro" id="IPR044861">
    <property type="entry name" value="IPNS-like_FE2OG_OXY"/>
</dbReference>
<organism evidence="3 4">
    <name type="scientific">Cyclotella atomus</name>
    <dbReference type="NCBI Taxonomy" id="382360"/>
    <lineage>
        <taxon>Eukaryota</taxon>
        <taxon>Sar</taxon>
        <taxon>Stramenopiles</taxon>
        <taxon>Ochrophyta</taxon>
        <taxon>Bacillariophyta</taxon>
        <taxon>Coscinodiscophyceae</taxon>
        <taxon>Thalassiosirophycidae</taxon>
        <taxon>Stephanodiscales</taxon>
        <taxon>Stephanodiscaceae</taxon>
        <taxon>Cyclotella</taxon>
    </lineage>
</organism>
<dbReference type="InterPro" id="IPR027443">
    <property type="entry name" value="IPNS-like_sf"/>
</dbReference>
<feature type="domain" description="Fe2OG dioxygenase" evidence="2">
    <location>
        <begin position="247"/>
        <end position="368"/>
    </location>
</feature>
<dbReference type="InterPro" id="IPR050231">
    <property type="entry name" value="Iron_ascorbate_oxido_reductase"/>
</dbReference>
<name>A0ABD3NL42_9STRA</name>
<dbReference type="PROSITE" id="PS51471">
    <property type="entry name" value="FE2OG_OXY"/>
    <property type="match status" value="1"/>
</dbReference>
<dbReference type="InterPro" id="IPR005123">
    <property type="entry name" value="Oxoglu/Fe-dep_dioxygenase_dom"/>
</dbReference>
<dbReference type="Pfam" id="PF14226">
    <property type="entry name" value="DIOX_N"/>
    <property type="match status" value="1"/>
</dbReference>
<keyword evidence="1" id="KW-0479">Metal-binding</keyword>
<gene>
    <name evidence="3" type="ORF">ACHAWO_012252</name>
</gene>
<proteinExistence type="inferred from homology"/>
<evidence type="ECO:0000313" key="4">
    <source>
        <dbReference type="Proteomes" id="UP001530400"/>
    </source>
</evidence>
<dbReference type="GO" id="GO:0016491">
    <property type="term" value="F:oxidoreductase activity"/>
    <property type="evidence" value="ECO:0007669"/>
    <property type="project" value="UniProtKB-KW"/>
</dbReference>
<accession>A0ABD3NL42</accession>
<comment type="caution">
    <text evidence="3">The sequence shown here is derived from an EMBL/GenBank/DDBJ whole genome shotgun (WGS) entry which is preliminary data.</text>
</comment>
<dbReference type="InterPro" id="IPR026992">
    <property type="entry name" value="DIOX_N"/>
</dbReference>
<sequence>MIADDRSTERDEACRCWCPASKWWLELESAEWFVVWNTKQERATAARACNARRRKRNASKVNCLIMASASQSSTTIADEIPVIDFLNPDAADLQKQIYQACSTWGFFQLINHQIDDALITSFKDAMGDFFSLPYETKLALKRDPVNARGYFDDELTKRRRDWKECLDVGVPGSRNWDIPDGDDANSCLDGYNRFPSRKDCPKFRDVIVEYFDACARLSDQLSRLLSSALGVQEGSEEAKLLDRMMHNHTSYLRMNYYPFCNVGSAGEEKSNMDEPPPLGISPHRDAGFLTVLLQDNDCHSLQVARYEDGDDKDTDADWVTVHPVPGSLTINTGDMAMIWSNGQLRAPLHRVLTDPNKVRYSAPFFYNPGYDEFITPLSADYETSSSSSSTDAAKYRPCLWGYFRALRFAGDLTDLGVEIQTSHYKVDSDSNHPENQIVLMGQISFQEPFDVDKYRQILQMS</sequence>
<keyword evidence="1" id="KW-0408">Iron</keyword>
<evidence type="ECO:0000259" key="2">
    <source>
        <dbReference type="PROSITE" id="PS51471"/>
    </source>
</evidence>
<dbReference type="Proteomes" id="UP001530400">
    <property type="component" value="Unassembled WGS sequence"/>
</dbReference>
<comment type="similarity">
    <text evidence="1">Belongs to the iron/ascorbate-dependent oxidoreductase family.</text>
</comment>
<protein>
    <recommendedName>
        <fullName evidence="2">Fe2OG dioxygenase domain-containing protein</fullName>
    </recommendedName>
</protein>